<feature type="signal peptide" evidence="2">
    <location>
        <begin position="1"/>
        <end position="31"/>
    </location>
</feature>
<feature type="repeat" description="TPR" evidence="1">
    <location>
        <begin position="443"/>
        <end position="476"/>
    </location>
</feature>
<dbReference type="AlphaFoldDB" id="A0A8J7RS38"/>
<keyword evidence="2" id="KW-0732">Signal</keyword>
<feature type="chain" id="PRO_5035302560" evidence="2">
    <location>
        <begin position="32"/>
        <end position="587"/>
    </location>
</feature>
<dbReference type="Pfam" id="PF13431">
    <property type="entry name" value="TPR_17"/>
    <property type="match status" value="1"/>
</dbReference>
<organism evidence="3 4">
    <name type="scientific">Natronogracilivirga saccharolytica</name>
    <dbReference type="NCBI Taxonomy" id="2812953"/>
    <lineage>
        <taxon>Bacteria</taxon>
        <taxon>Pseudomonadati</taxon>
        <taxon>Balneolota</taxon>
        <taxon>Balneolia</taxon>
        <taxon>Balneolales</taxon>
        <taxon>Cyclonatronaceae</taxon>
        <taxon>Natronogracilivirga</taxon>
    </lineage>
</organism>
<dbReference type="SUPFAM" id="SSF81901">
    <property type="entry name" value="HCP-like"/>
    <property type="match status" value="1"/>
</dbReference>
<name>A0A8J7RS38_9BACT</name>
<dbReference type="Pfam" id="PF13432">
    <property type="entry name" value="TPR_16"/>
    <property type="match status" value="1"/>
</dbReference>
<dbReference type="Gene3D" id="1.25.40.10">
    <property type="entry name" value="Tetratricopeptide repeat domain"/>
    <property type="match status" value="3"/>
</dbReference>
<dbReference type="PANTHER" id="PTHR12558:SF13">
    <property type="entry name" value="CELL DIVISION CYCLE PROTEIN 27 HOMOLOG"/>
    <property type="match status" value="1"/>
</dbReference>
<dbReference type="SUPFAM" id="SSF48452">
    <property type="entry name" value="TPR-like"/>
    <property type="match status" value="1"/>
</dbReference>
<comment type="caution">
    <text evidence="3">The sequence shown here is derived from an EMBL/GenBank/DDBJ whole genome shotgun (WGS) entry which is preliminary data.</text>
</comment>
<protein>
    <submittedName>
        <fullName evidence="3">Tetratricopeptide repeat protein</fullName>
    </submittedName>
</protein>
<feature type="repeat" description="TPR" evidence="1">
    <location>
        <begin position="228"/>
        <end position="261"/>
    </location>
</feature>
<keyword evidence="1" id="KW-0802">TPR repeat</keyword>
<reference evidence="3" key="1">
    <citation type="submission" date="2021-02" db="EMBL/GenBank/DDBJ databases">
        <title>Natronogracilivirga saccharolytica gen. nov. sp. nov. a new anaerobic, haloalkiliphilic carbohydrate-fermenting bacterium from soda lake and proposing of Cyclonatronumiaceae fam. nov. in the phylum Balneolaeota.</title>
        <authorList>
            <person name="Zhilina T.N."/>
            <person name="Sorokin D.Y."/>
            <person name="Zavarzina D.G."/>
            <person name="Toshchakov S.V."/>
            <person name="Kublanov I.V."/>
        </authorList>
    </citation>
    <scope>NUCLEOTIDE SEQUENCE</scope>
    <source>
        <strain evidence="3">Z-1702</strain>
    </source>
</reference>
<dbReference type="PANTHER" id="PTHR12558">
    <property type="entry name" value="CELL DIVISION CYCLE 16,23,27"/>
    <property type="match status" value="1"/>
</dbReference>
<dbReference type="PROSITE" id="PS51257">
    <property type="entry name" value="PROKAR_LIPOPROTEIN"/>
    <property type="match status" value="1"/>
</dbReference>
<dbReference type="InterPro" id="IPR011990">
    <property type="entry name" value="TPR-like_helical_dom_sf"/>
</dbReference>
<accession>A0A8J7RS38</accession>
<feature type="repeat" description="TPR" evidence="1">
    <location>
        <begin position="512"/>
        <end position="545"/>
    </location>
</feature>
<dbReference type="SMART" id="SM00028">
    <property type="entry name" value="TPR"/>
    <property type="match status" value="11"/>
</dbReference>
<keyword evidence="4" id="KW-1185">Reference proteome</keyword>
<proteinExistence type="predicted"/>
<dbReference type="Pfam" id="PF14559">
    <property type="entry name" value="TPR_19"/>
    <property type="match status" value="1"/>
</dbReference>
<sequence length="587" mass="66787">MSILIRFLPYHLLSAFLIAVLVAGCSSSEPAANGAEETPRPSAAGVHSDVLTEVEAAARKDFIRGITAKELEDYEKAEEHLTRAQSILYQSPGVNHALAGLYYKMDDYVNGLYYARRAVDQEPENKWYRLKLVDGYRSQGNHEDVIQQLDSILVYHPSDLDVLYIKAQVQSVKGDYEGSNKTYQRILDLTGPDRSIYYQRISNFTRLEDTGGIIDELNKVLETNQGNMNTLMMLSQLYLEEDKLDEARVTLEKALDRNPRHPEALINLADIYIRQEKWDRAGELLGGLIRDNDVDTSDKLEIVQYVISRYASDPENDALKDTTEDLVAALLESESENGMIHAMAAEFFNLADEPGEAIHHLRETTRLLPENDAAWRQLVQTYYIDGDYQAAISTGKEADEFVPDDPFILFFVGGSYFLEEEKEEAADWLKKASGMPARSEFRSIILGTLGDVYASLENWDRADEAYEEAISLDSDNDTALNNYAYYLSERGKRLQQAKEMATRALELNPDNAAFLDTMGWVYYKLGDYEKAHEYIRASIDTGEASAEVLEHMGDVYDKLGEPDRAHYWWQKALEEDESRDYLHERLP</sequence>
<evidence type="ECO:0000256" key="2">
    <source>
        <dbReference type="SAM" id="SignalP"/>
    </source>
</evidence>
<evidence type="ECO:0000313" key="3">
    <source>
        <dbReference type="EMBL" id="MBP3192749.1"/>
    </source>
</evidence>
<feature type="repeat" description="TPR" evidence="1">
    <location>
        <begin position="546"/>
        <end position="579"/>
    </location>
</feature>
<dbReference type="PROSITE" id="PS50005">
    <property type="entry name" value="TPR"/>
    <property type="match status" value="4"/>
</dbReference>
<dbReference type="Proteomes" id="UP000673975">
    <property type="component" value="Unassembled WGS sequence"/>
</dbReference>
<dbReference type="Pfam" id="PF13181">
    <property type="entry name" value="TPR_8"/>
    <property type="match status" value="1"/>
</dbReference>
<dbReference type="InterPro" id="IPR019734">
    <property type="entry name" value="TPR_rpt"/>
</dbReference>
<evidence type="ECO:0000256" key="1">
    <source>
        <dbReference type="PROSITE-ProRule" id="PRU00339"/>
    </source>
</evidence>
<dbReference type="EMBL" id="JAFIDN010000006">
    <property type="protein sequence ID" value="MBP3192749.1"/>
    <property type="molecule type" value="Genomic_DNA"/>
</dbReference>
<dbReference type="RefSeq" id="WP_210511757.1">
    <property type="nucleotide sequence ID" value="NZ_JAFIDN010000006.1"/>
</dbReference>
<gene>
    <name evidence="3" type="ORF">NATSA_08745</name>
</gene>
<evidence type="ECO:0000313" key="4">
    <source>
        <dbReference type="Proteomes" id="UP000673975"/>
    </source>
</evidence>